<dbReference type="AlphaFoldDB" id="A0A0B6ZYJ0"/>
<organism evidence="2">
    <name type="scientific">Arion vulgaris</name>
    <dbReference type="NCBI Taxonomy" id="1028688"/>
    <lineage>
        <taxon>Eukaryota</taxon>
        <taxon>Metazoa</taxon>
        <taxon>Spiralia</taxon>
        <taxon>Lophotrochozoa</taxon>
        <taxon>Mollusca</taxon>
        <taxon>Gastropoda</taxon>
        <taxon>Heterobranchia</taxon>
        <taxon>Euthyneura</taxon>
        <taxon>Panpulmonata</taxon>
        <taxon>Eupulmonata</taxon>
        <taxon>Stylommatophora</taxon>
        <taxon>Helicina</taxon>
        <taxon>Arionoidea</taxon>
        <taxon>Arionidae</taxon>
        <taxon>Arion</taxon>
    </lineage>
</organism>
<accession>A0A0B6ZYJ0</accession>
<name>A0A0B6ZYJ0_9EUPU</name>
<feature type="transmembrane region" description="Helical" evidence="1">
    <location>
        <begin position="23"/>
        <end position="43"/>
    </location>
</feature>
<evidence type="ECO:0000313" key="2">
    <source>
        <dbReference type="EMBL" id="CEK73638.1"/>
    </source>
</evidence>
<gene>
    <name evidence="2" type="primary">ORF87594</name>
</gene>
<keyword evidence="1" id="KW-1133">Transmembrane helix</keyword>
<keyword evidence="1" id="KW-0812">Transmembrane</keyword>
<keyword evidence="1" id="KW-0472">Membrane</keyword>
<sequence>MHGVTHVRQEEYRQDQEKHTTTMFFSVVSILLIVEEFVCLLDLKNVCRQ</sequence>
<proteinExistence type="predicted"/>
<reference evidence="2" key="1">
    <citation type="submission" date="2014-12" db="EMBL/GenBank/DDBJ databases">
        <title>Insight into the proteome of Arion vulgaris.</title>
        <authorList>
            <person name="Aradska J."/>
            <person name="Bulat T."/>
            <person name="Smidak R."/>
            <person name="Sarate P."/>
            <person name="Gangsoo J."/>
            <person name="Sialana F."/>
            <person name="Bilban M."/>
            <person name="Lubec G."/>
        </authorList>
    </citation>
    <scope>NUCLEOTIDE SEQUENCE</scope>
    <source>
        <tissue evidence="2">Skin</tissue>
    </source>
</reference>
<protein>
    <submittedName>
        <fullName evidence="2">Uncharacterized protein</fullName>
    </submittedName>
</protein>
<evidence type="ECO:0000256" key="1">
    <source>
        <dbReference type="SAM" id="Phobius"/>
    </source>
</evidence>
<dbReference type="EMBL" id="HACG01026773">
    <property type="protein sequence ID" value="CEK73638.1"/>
    <property type="molecule type" value="Transcribed_RNA"/>
</dbReference>